<evidence type="ECO:0000313" key="2">
    <source>
        <dbReference type="Proteomes" id="UP000824469"/>
    </source>
</evidence>
<evidence type="ECO:0000313" key="1">
    <source>
        <dbReference type="EMBL" id="KAH9311563.1"/>
    </source>
</evidence>
<organism evidence="1 2">
    <name type="scientific">Taxus chinensis</name>
    <name type="common">Chinese yew</name>
    <name type="synonym">Taxus wallichiana var. chinensis</name>
    <dbReference type="NCBI Taxonomy" id="29808"/>
    <lineage>
        <taxon>Eukaryota</taxon>
        <taxon>Viridiplantae</taxon>
        <taxon>Streptophyta</taxon>
        <taxon>Embryophyta</taxon>
        <taxon>Tracheophyta</taxon>
        <taxon>Spermatophyta</taxon>
        <taxon>Pinopsida</taxon>
        <taxon>Pinidae</taxon>
        <taxon>Conifers II</taxon>
        <taxon>Cupressales</taxon>
        <taxon>Taxaceae</taxon>
        <taxon>Taxus</taxon>
    </lineage>
</organism>
<feature type="non-terminal residue" evidence="1">
    <location>
        <position position="51"/>
    </location>
</feature>
<name>A0AA38FYN4_TAXCH</name>
<dbReference type="EMBL" id="JAHRHJ020000006">
    <property type="protein sequence ID" value="KAH9311563.1"/>
    <property type="molecule type" value="Genomic_DNA"/>
</dbReference>
<accession>A0AA38FYN4</accession>
<sequence>ALQEVLKKEDQALNICTAPEALINIKTLEENNEVQKAMKYETLGHVERLSM</sequence>
<dbReference type="AlphaFoldDB" id="A0AA38FYN4"/>
<feature type="non-terminal residue" evidence="1">
    <location>
        <position position="1"/>
    </location>
</feature>
<keyword evidence="2" id="KW-1185">Reference proteome</keyword>
<gene>
    <name evidence="1" type="ORF">KI387_026598</name>
</gene>
<reference evidence="1 2" key="1">
    <citation type="journal article" date="2021" name="Nat. Plants">
        <title>The Taxus genome provides insights into paclitaxel biosynthesis.</title>
        <authorList>
            <person name="Xiong X."/>
            <person name="Gou J."/>
            <person name="Liao Q."/>
            <person name="Li Y."/>
            <person name="Zhou Q."/>
            <person name="Bi G."/>
            <person name="Li C."/>
            <person name="Du R."/>
            <person name="Wang X."/>
            <person name="Sun T."/>
            <person name="Guo L."/>
            <person name="Liang H."/>
            <person name="Lu P."/>
            <person name="Wu Y."/>
            <person name="Zhang Z."/>
            <person name="Ro D.K."/>
            <person name="Shang Y."/>
            <person name="Huang S."/>
            <person name="Yan J."/>
        </authorList>
    </citation>
    <scope>NUCLEOTIDE SEQUENCE [LARGE SCALE GENOMIC DNA]</scope>
    <source>
        <strain evidence="1">Ta-2019</strain>
    </source>
</reference>
<proteinExistence type="predicted"/>
<protein>
    <submittedName>
        <fullName evidence="1">Uncharacterized protein</fullName>
    </submittedName>
</protein>
<comment type="caution">
    <text evidence="1">The sequence shown here is derived from an EMBL/GenBank/DDBJ whole genome shotgun (WGS) entry which is preliminary data.</text>
</comment>
<dbReference type="Proteomes" id="UP000824469">
    <property type="component" value="Unassembled WGS sequence"/>
</dbReference>